<accession>A0ABP9D936</accession>
<reference evidence="6" key="1">
    <citation type="journal article" date="2019" name="Int. J. Syst. Evol. Microbiol.">
        <title>The Global Catalogue of Microorganisms (GCM) 10K type strain sequencing project: providing services to taxonomists for standard genome sequencing and annotation.</title>
        <authorList>
            <consortium name="The Broad Institute Genomics Platform"/>
            <consortium name="The Broad Institute Genome Sequencing Center for Infectious Disease"/>
            <person name="Wu L."/>
            <person name="Ma J."/>
        </authorList>
    </citation>
    <scope>NUCLEOTIDE SEQUENCE [LARGE SCALE GENOMIC DNA]</scope>
    <source>
        <strain evidence="6">JCM 18326</strain>
    </source>
</reference>
<name>A0ABP9D936_9BACT</name>
<dbReference type="InterPro" id="IPR036390">
    <property type="entry name" value="WH_DNA-bd_sf"/>
</dbReference>
<protein>
    <recommendedName>
        <fullName evidence="4">HTH marR-type domain-containing protein</fullName>
    </recommendedName>
</protein>
<evidence type="ECO:0000256" key="2">
    <source>
        <dbReference type="ARBA" id="ARBA00023125"/>
    </source>
</evidence>
<gene>
    <name evidence="5" type="ORF">GCM10023331_15400</name>
</gene>
<dbReference type="EMBL" id="BAABJX010000022">
    <property type="protein sequence ID" value="GAA4831013.1"/>
    <property type="molecule type" value="Genomic_DNA"/>
</dbReference>
<dbReference type="Pfam" id="PF01047">
    <property type="entry name" value="MarR"/>
    <property type="match status" value="1"/>
</dbReference>
<organism evidence="5 6">
    <name type="scientific">Algivirga pacifica</name>
    <dbReference type="NCBI Taxonomy" id="1162670"/>
    <lineage>
        <taxon>Bacteria</taxon>
        <taxon>Pseudomonadati</taxon>
        <taxon>Bacteroidota</taxon>
        <taxon>Cytophagia</taxon>
        <taxon>Cytophagales</taxon>
        <taxon>Flammeovirgaceae</taxon>
        <taxon>Algivirga</taxon>
    </lineage>
</organism>
<dbReference type="Proteomes" id="UP001500298">
    <property type="component" value="Unassembled WGS sequence"/>
</dbReference>
<dbReference type="SMART" id="SM00347">
    <property type="entry name" value="HTH_MARR"/>
    <property type="match status" value="1"/>
</dbReference>
<dbReference type="PRINTS" id="PR00598">
    <property type="entry name" value="HTHMARR"/>
</dbReference>
<dbReference type="InterPro" id="IPR000835">
    <property type="entry name" value="HTH_MarR-typ"/>
</dbReference>
<evidence type="ECO:0000313" key="6">
    <source>
        <dbReference type="Proteomes" id="UP001500298"/>
    </source>
</evidence>
<feature type="domain" description="HTH marR-type" evidence="4">
    <location>
        <begin position="1"/>
        <end position="144"/>
    </location>
</feature>
<proteinExistence type="predicted"/>
<dbReference type="RefSeq" id="WP_345370660.1">
    <property type="nucleotide sequence ID" value="NZ_BAABJX010000022.1"/>
</dbReference>
<sequence length="180" mass="20685">MMTKIDKAEKRRQSIDFRIKGAWLAISKMYNVLGTDFDITHSTGFVLLNIDVEEGTPATKIAPLMGMEARSLTRMLKTMEEQGVIERVADENDRRKVIIKLTEKGKVKREMSKQTVKVFQGRVRNIVSEEDMETFFKVLDSVHNVIQDPEHGMLDEIKERLAEKGITEDKVIPPNQRKPL</sequence>
<evidence type="ECO:0000256" key="3">
    <source>
        <dbReference type="ARBA" id="ARBA00023163"/>
    </source>
</evidence>
<keyword evidence="1" id="KW-0805">Transcription regulation</keyword>
<evidence type="ECO:0000313" key="5">
    <source>
        <dbReference type="EMBL" id="GAA4831013.1"/>
    </source>
</evidence>
<comment type="caution">
    <text evidence="5">The sequence shown here is derived from an EMBL/GenBank/DDBJ whole genome shotgun (WGS) entry which is preliminary data.</text>
</comment>
<dbReference type="PROSITE" id="PS50995">
    <property type="entry name" value="HTH_MARR_2"/>
    <property type="match status" value="1"/>
</dbReference>
<dbReference type="PANTHER" id="PTHR42756">
    <property type="entry name" value="TRANSCRIPTIONAL REGULATOR, MARR"/>
    <property type="match status" value="1"/>
</dbReference>
<dbReference type="Gene3D" id="1.10.10.10">
    <property type="entry name" value="Winged helix-like DNA-binding domain superfamily/Winged helix DNA-binding domain"/>
    <property type="match status" value="1"/>
</dbReference>
<evidence type="ECO:0000256" key="1">
    <source>
        <dbReference type="ARBA" id="ARBA00023015"/>
    </source>
</evidence>
<dbReference type="PANTHER" id="PTHR42756:SF1">
    <property type="entry name" value="TRANSCRIPTIONAL REPRESSOR OF EMRAB OPERON"/>
    <property type="match status" value="1"/>
</dbReference>
<keyword evidence="2" id="KW-0238">DNA-binding</keyword>
<dbReference type="InterPro" id="IPR036388">
    <property type="entry name" value="WH-like_DNA-bd_sf"/>
</dbReference>
<keyword evidence="6" id="KW-1185">Reference proteome</keyword>
<dbReference type="SUPFAM" id="SSF46785">
    <property type="entry name" value="Winged helix' DNA-binding domain"/>
    <property type="match status" value="1"/>
</dbReference>
<keyword evidence="3" id="KW-0804">Transcription</keyword>
<evidence type="ECO:0000259" key="4">
    <source>
        <dbReference type="PROSITE" id="PS50995"/>
    </source>
</evidence>